<keyword evidence="2" id="KW-0648">Protein biosynthesis</keyword>
<reference evidence="6" key="1">
    <citation type="submission" date="2020-04" db="EMBL/GenBank/DDBJ databases">
        <title>Analysis of mating type loci in Filobasidium floriforme.</title>
        <authorList>
            <person name="Nowrousian M."/>
        </authorList>
    </citation>
    <scope>NUCLEOTIDE SEQUENCE</scope>
    <source>
        <strain evidence="6">CBS 6242</strain>
    </source>
</reference>
<dbReference type="Gene3D" id="3.30.1360.40">
    <property type="match status" value="1"/>
</dbReference>
<sequence length="212" mass="23000">MSASKKSKGDLIAGEEPIDLGDVDAVDAHDEALVDKMKTKMEKTVSWCQGIVFDGVERGSGRVSPAILDSVRVPLPDYPSPEPIVNIASITVRQNALWVEVYDEGSLKHIDSAIQKANLPGISPIKHDKLSLRIPVSRPTADTRTAIIKHMSDTAEQAKQQVRIARTDALKGIKHKNGKNSPSGKEAQQLTDKYTSEIDGLITTAKKELAKA</sequence>
<dbReference type="AlphaFoldDB" id="A0A8K0JQW6"/>
<evidence type="ECO:0000256" key="4">
    <source>
        <dbReference type="SAM" id="MobiDB-lite"/>
    </source>
</evidence>
<feature type="region of interest" description="Disordered" evidence="4">
    <location>
        <begin position="173"/>
        <end position="192"/>
    </location>
</feature>
<evidence type="ECO:0000256" key="2">
    <source>
        <dbReference type="ARBA" id="ARBA00022917"/>
    </source>
</evidence>
<dbReference type="GO" id="GO:0043023">
    <property type="term" value="F:ribosomal large subunit binding"/>
    <property type="evidence" value="ECO:0007669"/>
    <property type="project" value="TreeGrafter"/>
</dbReference>
<dbReference type="InterPro" id="IPR023584">
    <property type="entry name" value="Ribosome_recyc_fac_dom"/>
</dbReference>
<proteinExistence type="inferred from homology"/>
<dbReference type="InterPro" id="IPR036191">
    <property type="entry name" value="RRF_sf"/>
</dbReference>
<name>A0A8K0JQW6_9TREE</name>
<comment type="similarity">
    <text evidence="1">Belongs to the RRF family.</text>
</comment>
<evidence type="ECO:0000256" key="3">
    <source>
        <dbReference type="ARBA" id="ARBA00024909"/>
    </source>
</evidence>
<feature type="domain" description="Ribosome recycling factor" evidence="5">
    <location>
        <begin position="60"/>
        <end position="209"/>
    </location>
</feature>
<evidence type="ECO:0000259" key="5">
    <source>
        <dbReference type="Pfam" id="PF01765"/>
    </source>
</evidence>
<dbReference type="SUPFAM" id="SSF55194">
    <property type="entry name" value="Ribosome recycling factor, RRF"/>
    <property type="match status" value="1"/>
</dbReference>
<dbReference type="PANTHER" id="PTHR20982:SF3">
    <property type="entry name" value="MITOCHONDRIAL RIBOSOME RECYCLING FACTOR PSEUDO 1"/>
    <property type="match status" value="1"/>
</dbReference>
<evidence type="ECO:0000313" key="7">
    <source>
        <dbReference type="Proteomes" id="UP000812966"/>
    </source>
</evidence>
<dbReference type="EMBL" id="JABELV010000009">
    <property type="protein sequence ID" value="KAG7571297.1"/>
    <property type="molecule type" value="Genomic_DNA"/>
</dbReference>
<dbReference type="OrthoDB" id="407355at2759"/>
<gene>
    <name evidence="6" type="ORF">FFLO_00809</name>
</gene>
<evidence type="ECO:0000313" key="6">
    <source>
        <dbReference type="EMBL" id="KAG7571297.1"/>
    </source>
</evidence>
<dbReference type="Gene3D" id="1.10.132.20">
    <property type="entry name" value="Ribosome-recycling factor"/>
    <property type="match status" value="1"/>
</dbReference>
<evidence type="ECO:0000256" key="1">
    <source>
        <dbReference type="ARBA" id="ARBA00005912"/>
    </source>
</evidence>
<keyword evidence="7" id="KW-1185">Reference proteome</keyword>
<organism evidence="6 7">
    <name type="scientific">Filobasidium floriforme</name>
    <dbReference type="NCBI Taxonomy" id="5210"/>
    <lineage>
        <taxon>Eukaryota</taxon>
        <taxon>Fungi</taxon>
        <taxon>Dikarya</taxon>
        <taxon>Basidiomycota</taxon>
        <taxon>Agaricomycotina</taxon>
        <taxon>Tremellomycetes</taxon>
        <taxon>Filobasidiales</taxon>
        <taxon>Filobasidiaceae</taxon>
        <taxon>Filobasidium</taxon>
    </lineage>
</organism>
<dbReference type="GO" id="GO:0005739">
    <property type="term" value="C:mitochondrion"/>
    <property type="evidence" value="ECO:0007669"/>
    <property type="project" value="TreeGrafter"/>
</dbReference>
<protein>
    <recommendedName>
        <fullName evidence="5">Ribosome recycling factor domain-containing protein</fullName>
    </recommendedName>
</protein>
<dbReference type="Pfam" id="PF01765">
    <property type="entry name" value="RRF"/>
    <property type="match status" value="1"/>
</dbReference>
<comment type="function">
    <text evidence="3">Necessary for protein synthesis in mitochondria. Functions as a ribosome recycling factor in mitochondria.</text>
</comment>
<comment type="caution">
    <text evidence="6">The sequence shown here is derived from an EMBL/GenBank/DDBJ whole genome shotgun (WGS) entry which is preliminary data.</text>
</comment>
<accession>A0A8K0JQW6</accession>
<dbReference type="InterPro" id="IPR002661">
    <property type="entry name" value="Ribosome_recyc_fac"/>
</dbReference>
<feature type="compositionally biased region" description="Polar residues" evidence="4">
    <location>
        <begin position="179"/>
        <end position="192"/>
    </location>
</feature>
<dbReference type="PANTHER" id="PTHR20982">
    <property type="entry name" value="RIBOSOME RECYCLING FACTOR"/>
    <property type="match status" value="1"/>
</dbReference>
<dbReference type="GO" id="GO:0006412">
    <property type="term" value="P:translation"/>
    <property type="evidence" value="ECO:0007669"/>
    <property type="project" value="UniProtKB-KW"/>
</dbReference>
<dbReference type="Proteomes" id="UP000812966">
    <property type="component" value="Unassembled WGS sequence"/>
</dbReference>